<keyword evidence="7" id="KW-0443">Lipid metabolism</keyword>
<dbReference type="STRING" id="392015.SAMN05421543_101368"/>
<protein>
    <submittedName>
        <fullName evidence="11">3-hydroxyacyl-CoA dehydrogenase</fullName>
    </submittedName>
</protein>
<keyword evidence="6" id="KW-0520">NAD</keyword>
<dbReference type="GO" id="GO:0003857">
    <property type="term" value="F:(3S)-3-hydroxyacyl-CoA dehydrogenase (NAD+) activity"/>
    <property type="evidence" value="ECO:0007669"/>
    <property type="project" value="UniProtKB-EC"/>
</dbReference>
<dbReference type="EMBL" id="FPBV01000001">
    <property type="protein sequence ID" value="SFU37882.1"/>
    <property type="molecule type" value="Genomic_DNA"/>
</dbReference>
<dbReference type="Gene3D" id="1.10.1040.50">
    <property type="match status" value="1"/>
</dbReference>
<evidence type="ECO:0000256" key="2">
    <source>
        <dbReference type="ARBA" id="ARBA00009463"/>
    </source>
</evidence>
<evidence type="ECO:0000313" key="12">
    <source>
        <dbReference type="Proteomes" id="UP000183508"/>
    </source>
</evidence>
<dbReference type="PANTHER" id="PTHR48075">
    <property type="entry name" value="3-HYDROXYACYL-COA DEHYDROGENASE FAMILY PROTEIN"/>
    <property type="match status" value="1"/>
</dbReference>
<evidence type="ECO:0000256" key="7">
    <source>
        <dbReference type="ARBA" id="ARBA00023098"/>
    </source>
</evidence>
<evidence type="ECO:0000256" key="4">
    <source>
        <dbReference type="ARBA" id="ARBA00022963"/>
    </source>
</evidence>
<proteinExistence type="inferred from homology"/>
<dbReference type="UniPathway" id="UPA00659"/>
<evidence type="ECO:0000259" key="10">
    <source>
        <dbReference type="Pfam" id="PF02737"/>
    </source>
</evidence>
<evidence type="ECO:0000256" key="1">
    <source>
        <dbReference type="ARBA" id="ARBA00005005"/>
    </source>
</evidence>
<dbReference type="AlphaFoldDB" id="A0A1I7FNV3"/>
<dbReference type="PANTHER" id="PTHR48075:SF7">
    <property type="entry name" value="3-HYDROXYACYL-COA DEHYDROGENASE-RELATED"/>
    <property type="match status" value="1"/>
</dbReference>
<dbReference type="SUPFAM" id="SSF48179">
    <property type="entry name" value="6-phosphogluconate dehydrogenase C-terminal domain-like"/>
    <property type="match status" value="2"/>
</dbReference>
<dbReference type="Proteomes" id="UP000183508">
    <property type="component" value="Unassembled WGS sequence"/>
</dbReference>
<keyword evidence="3" id="KW-0276">Fatty acid metabolism</keyword>
<dbReference type="eggNOG" id="COG1024">
    <property type="taxonomic scope" value="Bacteria"/>
</dbReference>
<dbReference type="SUPFAM" id="SSF52096">
    <property type="entry name" value="ClpP/crotonase"/>
    <property type="match status" value="1"/>
</dbReference>
<comment type="catalytic activity">
    <reaction evidence="8">
        <text>a (3S)-3-hydroxyacyl-CoA + NAD(+) = a 3-oxoacyl-CoA + NADH + H(+)</text>
        <dbReference type="Rhea" id="RHEA:22432"/>
        <dbReference type="ChEBI" id="CHEBI:15378"/>
        <dbReference type="ChEBI" id="CHEBI:57318"/>
        <dbReference type="ChEBI" id="CHEBI:57540"/>
        <dbReference type="ChEBI" id="CHEBI:57945"/>
        <dbReference type="ChEBI" id="CHEBI:90726"/>
        <dbReference type="EC" id="1.1.1.35"/>
    </reaction>
</comment>
<evidence type="ECO:0000256" key="3">
    <source>
        <dbReference type="ARBA" id="ARBA00022832"/>
    </source>
</evidence>
<dbReference type="InterPro" id="IPR006108">
    <property type="entry name" value="3HC_DH_C"/>
</dbReference>
<feature type="domain" description="3-hydroxyacyl-CoA dehydrogenase C-terminal" evidence="9">
    <location>
        <begin position="208"/>
        <end position="307"/>
    </location>
</feature>
<dbReference type="eggNOG" id="COG1250">
    <property type="taxonomic scope" value="Bacteria"/>
</dbReference>
<reference evidence="12" key="1">
    <citation type="submission" date="2016-10" db="EMBL/GenBank/DDBJ databases">
        <authorList>
            <person name="Varghese N."/>
        </authorList>
    </citation>
    <scope>NUCLEOTIDE SEQUENCE [LARGE SCALE GENOMIC DNA]</scope>
    <source>
        <strain evidence="12">DSM 17980</strain>
    </source>
</reference>
<dbReference type="Gene3D" id="3.40.50.720">
    <property type="entry name" value="NAD(P)-binding Rossmann-like Domain"/>
    <property type="match status" value="1"/>
</dbReference>
<sequence>MTRKIRRVGVIGAGVMGAAIAAHLANVGMSVVLLDIVPGELTEDEAKQGLTLASKAVRNRIVNRGLQAALRAKPASFYTEEDAGRIETGNLEDDLDRLAACDWVIEAIVENLEAKKALFAKLENVVREDAVVSSNTSGISIAAMAEGRGESFRRRFLGTHFFNPPRYMKLLEIIPGPQTDPELVSFMRRFGERVLGKGVVLAKDTPNFIANRIGTYGLMVTLDAMRRFGLGVDEVDALTGPVMGRPKSATFRTLDLVGLDTFVHVANNVRASVADPAEKDAFTIPPYLERMVANGWLGEKTGQGFFKRVKGADGRREILALDLETFEYRPRRRVQSPALEAAKNQPTAALRLKTLVSGQDPASQFVWDVLKRVLLYTAERQGEIADDIVSVDNAMKWGFNWELGPYETWDAIGLQESVARMRAEGERIPAFVEELLASGRTSFYERQPGEVPKFYVGAGKYRTVEEPAEVISLARLKEQGRLVRGNRSASLVDLGDGVLCLEFHSPKQALGPDVVQMIHAAADEVSANWEALVIGNQAPNFCVGANLMLMLMEAQDENWDEINLAVQQLQQALMRIKYLDKPVVAAPFGYALGGGAEVCFPADRIQASGETYMGLVEVGVGLIPGGGGNKEMLIRAIEGAEGAADTRLDNFVRRAFENIALAKVSTSARDAQRLGYLRKTDGITVGGDYLLHDAKQVALGLARAGYTPPTPRPIPVIGEDGAAALKIGVYGMKKAGYISDHDEKIAHHLIRVLTGGSVRRGTLVSESYLLDLEREAFLSLIGEPKTQQRMQHMLQTGKPLRN</sequence>
<dbReference type="Pfam" id="PF02737">
    <property type="entry name" value="3HCDH_N"/>
    <property type="match status" value="1"/>
</dbReference>
<keyword evidence="4" id="KW-0442">Lipid degradation</keyword>
<comment type="similarity">
    <text evidence="2">Belongs to the 3-hydroxyacyl-CoA dehydrogenase family.</text>
</comment>
<dbReference type="InterPro" id="IPR029045">
    <property type="entry name" value="ClpP/crotonase-like_dom_sf"/>
</dbReference>
<evidence type="ECO:0000259" key="9">
    <source>
        <dbReference type="Pfam" id="PF00725"/>
    </source>
</evidence>
<name>A0A1I7FNV3_9BACL</name>
<dbReference type="InterPro" id="IPR008927">
    <property type="entry name" value="6-PGluconate_DH-like_C_sf"/>
</dbReference>
<evidence type="ECO:0000313" key="11">
    <source>
        <dbReference type="EMBL" id="SFU37882.1"/>
    </source>
</evidence>
<accession>A0A1I7FNV3</accession>
<dbReference type="InterPro" id="IPR006176">
    <property type="entry name" value="3-OHacyl-CoA_DH_NAD-bd"/>
</dbReference>
<dbReference type="Pfam" id="PF00378">
    <property type="entry name" value="ECH_1"/>
    <property type="match status" value="1"/>
</dbReference>
<organism evidence="11 12">
    <name type="scientific">Alicyclobacillus macrosporangiidus</name>
    <dbReference type="NCBI Taxonomy" id="392015"/>
    <lineage>
        <taxon>Bacteria</taxon>
        <taxon>Bacillati</taxon>
        <taxon>Bacillota</taxon>
        <taxon>Bacilli</taxon>
        <taxon>Bacillales</taxon>
        <taxon>Alicyclobacillaceae</taxon>
        <taxon>Alicyclobacillus</taxon>
    </lineage>
</organism>
<dbReference type="GO" id="GO:0070403">
    <property type="term" value="F:NAD+ binding"/>
    <property type="evidence" value="ECO:0007669"/>
    <property type="project" value="InterPro"/>
</dbReference>
<dbReference type="InterPro" id="IPR036291">
    <property type="entry name" value="NAD(P)-bd_dom_sf"/>
</dbReference>
<dbReference type="GO" id="GO:0006635">
    <property type="term" value="P:fatty acid beta-oxidation"/>
    <property type="evidence" value="ECO:0007669"/>
    <property type="project" value="UniProtKB-UniPathway"/>
</dbReference>
<evidence type="ECO:0000256" key="8">
    <source>
        <dbReference type="ARBA" id="ARBA00049556"/>
    </source>
</evidence>
<comment type="pathway">
    <text evidence="1">Lipid metabolism; fatty acid beta-oxidation.</text>
</comment>
<dbReference type="Gene3D" id="3.90.226.10">
    <property type="entry name" value="2-enoyl-CoA Hydratase, Chain A, domain 1"/>
    <property type="match status" value="1"/>
</dbReference>
<evidence type="ECO:0000256" key="5">
    <source>
        <dbReference type="ARBA" id="ARBA00023002"/>
    </source>
</evidence>
<dbReference type="SUPFAM" id="SSF51735">
    <property type="entry name" value="NAD(P)-binding Rossmann-fold domains"/>
    <property type="match status" value="1"/>
</dbReference>
<keyword evidence="5" id="KW-0560">Oxidoreductase</keyword>
<dbReference type="Pfam" id="PF00725">
    <property type="entry name" value="3HCDH"/>
    <property type="match status" value="1"/>
</dbReference>
<dbReference type="OrthoDB" id="9771883at2"/>
<feature type="domain" description="3-hydroxyacyl-CoA dehydrogenase NAD binding" evidence="10">
    <location>
        <begin position="8"/>
        <end position="205"/>
    </location>
</feature>
<evidence type="ECO:0000256" key="6">
    <source>
        <dbReference type="ARBA" id="ARBA00023027"/>
    </source>
</evidence>
<dbReference type="RefSeq" id="WP_074948946.1">
    <property type="nucleotide sequence ID" value="NZ_FPBV01000001.1"/>
</dbReference>
<gene>
    <name evidence="11" type="ORF">SAMN05421543_101368</name>
</gene>
<keyword evidence="12" id="KW-1185">Reference proteome</keyword>
<dbReference type="CDD" id="cd06558">
    <property type="entry name" value="crotonase-like"/>
    <property type="match status" value="1"/>
</dbReference>
<dbReference type="InterPro" id="IPR001753">
    <property type="entry name" value="Enoyl-CoA_hydra/iso"/>
</dbReference>